<keyword evidence="8" id="KW-0539">Nucleus</keyword>
<dbReference type="EMBL" id="CAJNOL010000381">
    <property type="protein sequence ID" value="CAF1038673.1"/>
    <property type="molecule type" value="Genomic_DNA"/>
</dbReference>
<dbReference type="PRINTS" id="PR00047">
    <property type="entry name" value="STROIDFINGER"/>
</dbReference>
<dbReference type="SUPFAM" id="SSF57716">
    <property type="entry name" value="Glucocorticoid receptor-like (DNA-binding domain)"/>
    <property type="match status" value="1"/>
</dbReference>
<dbReference type="InterPro" id="IPR013088">
    <property type="entry name" value="Znf_NHR/GATA"/>
</dbReference>
<dbReference type="Gene3D" id="3.30.50.10">
    <property type="entry name" value="Erythroid Transcription Factor GATA-1, subunit A"/>
    <property type="match status" value="1"/>
</dbReference>
<dbReference type="GO" id="GO:0000122">
    <property type="term" value="P:negative regulation of transcription by RNA polymerase II"/>
    <property type="evidence" value="ECO:0007669"/>
    <property type="project" value="TreeGrafter"/>
</dbReference>
<evidence type="ECO:0000256" key="9">
    <source>
        <dbReference type="SAM" id="MobiDB-lite"/>
    </source>
</evidence>
<dbReference type="GO" id="GO:0045944">
    <property type="term" value="P:positive regulation of transcription by RNA polymerase II"/>
    <property type="evidence" value="ECO:0007669"/>
    <property type="project" value="TreeGrafter"/>
</dbReference>
<dbReference type="Pfam" id="PF00105">
    <property type="entry name" value="zf-C4"/>
    <property type="match status" value="1"/>
</dbReference>
<dbReference type="Proteomes" id="UP000663854">
    <property type="component" value="Unassembled WGS sequence"/>
</dbReference>
<evidence type="ECO:0000256" key="6">
    <source>
        <dbReference type="ARBA" id="ARBA00023163"/>
    </source>
</evidence>
<evidence type="ECO:0000256" key="4">
    <source>
        <dbReference type="ARBA" id="ARBA00023015"/>
    </source>
</evidence>
<evidence type="ECO:0000256" key="8">
    <source>
        <dbReference type="ARBA" id="ARBA00023242"/>
    </source>
</evidence>
<keyword evidence="3" id="KW-0862">Zinc</keyword>
<evidence type="ECO:0000313" key="13">
    <source>
        <dbReference type="EMBL" id="CAF1038673.1"/>
    </source>
</evidence>
<organism evidence="13 14">
    <name type="scientific">Rotaria sordida</name>
    <dbReference type="NCBI Taxonomy" id="392033"/>
    <lineage>
        <taxon>Eukaryota</taxon>
        <taxon>Metazoa</taxon>
        <taxon>Spiralia</taxon>
        <taxon>Gnathifera</taxon>
        <taxon>Rotifera</taxon>
        <taxon>Eurotatoria</taxon>
        <taxon>Bdelloidea</taxon>
        <taxon>Philodinida</taxon>
        <taxon>Philodinidae</taxon>
        <taxon>Rotaria</taxon>
    </lineage>
</organism>
<evidence type="ECO:0000313" key="11">
    <source>
        <dbReference type="EMBL" id="CAF0865579.1"/>
    </source>
</evidence>
<dbReference type="EMBL" id="CAJNOL010000376">
    <property type="protein sequence ID" value="CAF1035990.1"/>
    <property type="molecule type" value="Genomic_DNA"/>
</dbReference>
<sequence>MSNRRVKHNENNLQVENNRQLSRKRSLSIHKSQRVDKKYSGPTGKRYKALLTCVVCNGDAHGYNFDAISCESCKAFFRRNALRSLDKLKCRGTGCCNITFNIRKRCKRCRLEKCLASGMRKEWILSDKEKAEKRAKIEENRRLKQINDNDQESHQFEKRESKTDDDLSLDISPLLNQSILNDFDWFSIKFIQDCFTEAVRLNQIAGISFYPSTQPIESTIELFRVPLYISSMRLITYIKQVNEFQQLDKEEQVYLVKLNLLTICFLHSIFIYDPRTDCYHEQDTIDPLFSGKDWIKTLNKKFHIEMRQMRNDLIDIFQADDIIIKLFYLILLFSNQMSSNQSTQCLLTPNVDKLSILKAQNVFVDLVYRYCLHRYGSHQAPILFSQYVNKLMKIVQLVEEVKCTINNYIDIRELSPLMQSLI</sequence>
<feature type="compositionally biased region" description="Basic residues" evidence="9">
    <location>
        <begin position="21"/>
        <end position="32"/>
    </location>
</feature>
<dbReference type="Gene3D" id="1.10.565.10">
    <property type="entry name" value="Retinoid X Receptor"/>
    <property type="match status" value="1"/>
</dbReference>
<dbReference type="SUPFAM" id="SSF48508">
    <property type="entry name" value="Nuclear receptor ligand-binding domain"/>
    <property type="match status" value="1"/>
</dbReference>
<gene>
    <name evidence="12" type="ORF">JXQ802_LOCUS15896</name>
    <name evidence="13" type="ORF">JXQ802_LOCUS16032</name>
    <name evidence="11" type="ORF">PYM288_LOCUS7773</name>
</gene>
<dbReference type="InterPro" id="IPR001628">
    <property type="entry name" value="Znf_hrmn_rcpt"/>
</dbReference>
<dbReference type="SMART" id="SM00399">
    <property type="entry name" value="ZnF_C4"/>
    <property type="match status" value="1"/>
</dbReference>
<name>A0A814JIS3_9BILA</name>
<comment type="caution">
    <text evidence="13">The sequence shown here is derived from an EMBL/GenBank/DDBJ whole genome shotgun (WGS) entry which is preliminary data.</text>
</comment>
<keyword evidence="7" id="KW-0675">Receptor</keyword>
<evidence type="ECO:0000256" key="1">
    <source>
        <dbReference type="ARBA" id="ARBA00022723"/>
    </source>
</evidence>
<dbReference type="GO" id="GO:0004879">
    <property type="term" value="F:nuclear receptor activity"/>
    <property type="evidence" value="ECO:0007669"/>
    <property type="project" value="TreeGrafter"/>
</dbReference>
<dbReference type="PANTHER" id="PTHR24082">
    <property type="entry name" value="NUCLEAR HORMONE RECEPTOR"/>
    <property type="match status" value="1"/>
</dbReference>
<feature type="compositionally biased region" description="Polar residues" evidence="9">
    <location>
        <begin position="11"/>
        <end position="20"/>
    </location>
</feature>
<evidence type="ECO:0000256" key="3">
    <source>
        <dbReference type="ARBA" id="ARBA00022833"/>
    </source>
</evidence>
<dbReference type="GO" id="GO:0000978">
    <property type="term" value="F:RNA polymerase II cis-regulatory region sequence-specific DNA binding"/>
    <property type="evidence" value="ECO:0007669"/>
    <property type="project" value="TreeGrafter"/>
</dbReference>
<feature type="region of interest" description="Disordered" evidence="9">
    <location>
        <begin position="1"/>
        <end position="40"/>
    </location>
</feature>
<evidence type="ECO:0000259" key="10">
    <source>
        <dbReference type="PROSITE" id="PS51030"/>
    </source>
</evidence>
<evidence type="ECO:0000256" key="2">
    <source>
        <dbReference type="ARBA" id="ARBA00022771"/>
    </source>
</evidence>
<dbReference type="EMBL" id="CAJNOH010000098">
    <property type="protein sequence ID" value="CAF0865579.1"/>
    <property type="molecule type" value="Genomic_DNA"/>
</dbReference>
<accession>A0A814JIS3</accession>
<dbReference type="InterPro" id="IPR050234">
    <property type="entry name" value="Nuclear_hormone_rcpt_NR1"/>
</dbReference>
<keyword evidence="4" id="KW-0805">Transcription regulation</keyword>
<evidence type="ECO:0000313" key="14">
    <source>
        <dbReference type="Proteomes" id="UP000663870"/>
    </source>
</evidence>
<reference evidence="13" key="1">
    <citation type="submission" date="2021-02" db="EMBL/GenBank/DDBJ databases">
        <authorList>
            <person name="Nowell W R."/>
        </authorList>
    </citation>
    <scope>NUCLEOTIDE SEQUENCE</scope>
</reference>
<dbReference type="GO" id="GO:0030154">
    <property type="term" value="P:cell differentiation"/>
    <property type="evidence" value="ECO:0007669"/>
    <property type="project" value="TreeGrafter"/>
</dbReference>
<keyword evidence="14" id="KW-1185">Reference proteome</keyword>
<dbReference type="InterPro" id="IPR035500">
    <property type="entry name" value="NHR-like_dom_sf"/>
</dbReference>
<dbReference type="Proteomes" id="UP000663870">
    <property type="component" value="Unassembled WGS sequence"/>
</dbReference>
<feature type="domain" description="Nuclear receptor" evidence="10">
    <location>
        <begin position="50"/>
        <end position="126"/>
    </location>
</feature>
<protein>
    <recommendedName>
        <fullName evidence="10">Nuclear receptor domain-containing protein</fullName>
    </recommendedName>
</protein>
<keyword evidence="5" id="KW-0238">DNA-binding</keyword>
<dbReference type="GO" id="GO:0008270">
    <property type="term" value="F:zinc ion binding"/>
    <property type="evidence" value="ECO:0007669"/>
    <property type="project" value="UniProtKB-KW"/>
</dbReference>
<evidence type="ECO:0000256" key="5">
    <source>
        <dbReference type="ARBA" id="ARBA00023125"/>
    </source>
</evidence>
<evidence type="ECO:0000313" key="12">
    <source>
        <dbReference type="EMBL" id="CAF1035990.1"/>
    </source>
</evidence>
<keyword evidence="2" id="KW-0863">Zinc-finger</keyword>
<dbReference type="PANTHER" id="PTHR24082:SF283">
    <property type="entry name" value="NUCLEAR HORMONE RECEPTOR HR96"/>
    <property type="match status" value="1"/>
</dbReference>
<dbReference type="AlphaFoldDB" id="A0A814JIS3"/>
<keyword evidence="6" id="KW-0804">Transcription</keyword>
<proteinExistence type="predicted"/>
<dbReference type="PROSITE" id="PS51030">
    <property type="entry name" value="NUCLEAR_REC_DBD_2"/>
    <property type="match status" value="1"/>
</dbReference>
<keyword evidence="1" id="KW-0479">Metal-binding</keyword>
<evidence type="ECO:0000256" key="7">
    <source>
        <dbReference type="ARBA" id="ARBA00023170"/>
    </source>
</evidence>